<keyword evidence="5" id="KW-1185">Reference proteome</keyword>
<dbReference type="RefSeq" id="WP_066335002.1">
    <property type="nucleotide sequence ID" value="NZ_LWSG01000023.1"/>
</dbReference>
<dbReference type="InterPro" id="IPR016059">
    <property type="entry name" value="DNA_ligase_ATP-dep_CS"/>
</dbReference>
<keyword evidence="2 4" id="KW-0436">Ligase</keyword>
<feature type="domain" description="ATP-dependent DNA ligase family profile" evidence="3">
    <location>
        <begin position="92"/>
        <end position="216"/>
    </location>
</feature>
<dbReference type="GO" id="GO:0006281">
    <property type="term" value="P:DNA repair"/>
    <property type="evidence" value="ECO:0007669"/>
    <property type="project" value="InterPro"/>
</dbReference>
<proteinExistence type="inferred from homology"/>
<dbReference type="STRING" id="152268.A6K24_06270"/>
<dbReference type="SUPFAM" id="SSF56091">
    <property type="entry name" value="DNA ligase/mRNA capping enzyme, catalytic domain"/>
    <property type="match status" value="1"/>
</dbReference>
<dbReference type="Gene3D" id="3.30.1490.70">
    <property type="match status" value="1"/>
</dbReference>
<dbReference type="Pfam" id="PF01068">
    <property type="entry name" value="DNA_ligase_A_M"/>
    <property type="match status" value="1"/>
</dbReference>
<dbReference type="OrthoDB" id="5503604at2"/>
<comment type="similarity">
    <text evidence="1">Belongs to the ATP-dependent DNA ligase family.</text>
</comment>
<dbReference type="PROSITE" id="PS00697">
    <property type="entry name" value="DNA_LIGASE_A1"/>
    <property type="match status" value="1"/>
</dbReference>
<evidence type="ECO:0000259" key="3">
    <source>
        <dbReference type="PROSITE" id="PS50160"/>
    </source>
</evidence>
<accession>A0A179SXU8</accession>
<reference evidence="5" key="1">
    <citation type="submission" date="2016-04" db="EMBL/GenBank/DDBJ databases">
        <authorList>
            <person name="Lyu Z."/>
            <person name="Lyu W."/>
        </authorList>
    </citation>
    <scope>NUCLEOTIDE SEQUENCE [LARGE SCALE GENOMIC DNA]</scope>
    <source>
        <strain evidence="5">C44</strain>
    </source>
</reference>
<dbReference type="GO" id="GO:0003910">
    <property type="term" value="F:DNA ligase (ATP) activity"/>
    <property type="evidence" value="ECO:0007669"/>
    <property type="project" value="InterPro"/>
</dbReference>
<dbReference type="GO" id="GO:0005524">
    <property type="term" value="F:ATP binding"/>
    <property type="evidence" value="ECO:0007669"/>
    <property type="project" value="InterPro"/>
</dbReference>
<dbReference type="Gene3D" id="3.30.470.30">
    <property type="entry name" value="DNA ligase/mRNA capping enzyme"/>
    <property type="match status" value="1"/>
</dbReference>
<comment type="caution">
    <text evidence="4">The sequence shown here is derived from an EMBL/GenBank/DDBJ whole genome shotgun (WGS) entry which is preliminary data.</text>
</comment>
<protein>
    <submittedName>
        <fullName evidence="4">ATP-dependent DNA ligase</fullName>
    </submittedName>
</protein>
<dbReference type="PANTHER" id="PTHR45674:SF4">
    <property type="entry name" value="DNA LIGASE 1"/>
    <property type="match status" value="1"/>
</dbReference>
<dbReference type="EMBL" id="LWSG01000023">
    <property type="protein sequence ID" value="OAS85113.1"/>
    <property type="molecule type" value="Genomic_DNA"/>
</dbReference>
<dbReference type="InterPro" id="IPR012310">
    <property type="entry name" value="DNA_ligase_ATP-dep_cent"/>
</dbReference>
<dbReference type="GO" id="GO:0006310">
    <property type="term" value="P:DNA recombination"/>
    <property type="evidence" value="ECO:0007669"/>
    <property type="project" value="InterPro"/>
</dbReference>
<evidence type="ECO:0000313" key="4">
    <source>
        <dbReference type="EMBL" id="OAS85113.1"/>
    </source>
</evidence>
<dbReference type="InterPro" id="IPR050191">
    <property type="entry name" value="ATP-dep_DNA_ligase"/>
</dbReference>
<dbReference type="PANTHER" id="PTHR45674">
    <property type="entry name" value="DNA LIGASE 1/3 FAMILY MEMBER"/>
    <property type="match status" value="1"/>
</dbReference>
<sequence length="270" mass="31443">MFISPMLLHKSDHPFDDDFYITELKLDGIRILWTKFNDKVCIYTRHKNEVTAMYPELTNVDLPNGTVLDGEIVVSDVNGKPDFEACMERFKSKKVPYEVQYCVFDVIQYNGEKLSSMPLISRKKVLDEIVPSNHPNITVVQWTPGNGSAYFDLVKQNGLEGIVMKKADSAYEINKRSHSWLKVINYQFEDVYITGIRKDEFGLLLSFLDGKPAGSMEFMPPVERKKLYSIYQINYENDKFRFIEPIKCRVKYRNLTKQGKLRIPSLVEWL</sequence>
<dbReference type="NCBIfam" id="NF005796">
    <property type="entry name" value="PRK07636.1"/>
    <property type="match status" value="1"/>
</dbReference>
<name>A0A179SXU8_9BACI</name>
<dbReference type="AlphaFoldDB" id="A0A179SXU8"/>
<evidence type="ECO:0000313" key="5">
    <source>
        <dbReference type="Proteomes" id="UP000078534"/>
    </source>
</evidence>
<evidence type="ECO:0000256" key="1">
    <source>
        <dbReference type="ARBA" id="ARBA00007572"/>
    </source>
</evidence>
<organism evidence="4 5">
    <name type="scientific">Metabacillus litoralis</name>
    <dbReference type="NCBI Taxonomy" id="152268"/>
    <lineage>
        <taxon>Bacteria</taxon>
        <taxon>Bacillati</taxon>
        <taxon>Bacillota</taxon>
        <taxon>Bacilli</taxon>
        <taxon>Bacillales</taxon>
        <taxon>Bacillaceae</taxon>
        <taxon>Metabacillus</taxon>
    </lineage>
</organism>
<dbReference type="CDD" id="cd07906">
    <property type="entry name" value="Adenylation_DNA_ligase_LigD_LigC"/>
    <property type="match status" value="1"/>
</dbReference>
<gene>
    <name evidence="4" type="ORF">A6K24_06270</name>
</gene>
<evidence type="ECO:0000256" key="2">
    <source>
        <dbReference type="ARBA" id="ARBA00022598"/>
    </source>
</evidence>
<dbReference type="Proteomes" id="UP000078534">
    <property type="component" value="Unassembled WGS sequence"/>
</dbReference>
<dbReference type="PROSITE" id="PS50160">
    <property type="entry name" value="DNA_LIGASE_A3"/>
    <property type="match status" value="1"/>
</dbReference>